<gene>
    <name evidence="1" type="ORF">SAMN02745176_03453</name>
</gene>
<name>A0A1M6IZG2_9FIRM</name>
<evidence type="ECO:0000313" key="1">
    <source>
        <dbReference type="EMBL" id="SHJ39841.1"/>
    </source>
</evidence>
<organism evidence="1 2">
    <name type="scientific">Lutispora thermophila DSM 19022</name>
    <dbReference type="NCBI Taxonomy" id="1122184"/>
    <lineage>
        <taxon>Bacteria</taxon>
        <taxon>Bacillati</taxon>
        <taxon>Bacillota</taxon>
        <taxon>Clostridia</taxon>
        <taxon>Lutisporales</taxon>
        <taxon>Lutisporaceae</taxon>
        <taxon>Lutispora</taxon>
    </lineage>
</organism>
<dbReference type="EMBL" id="FQZS01000043">
    <property type="protein sequence ID" value="SHJ39841.1"/>
    <property type="molecule type" value="Genomic_DNA"/>
</dbReference>
<dbReference type="AlphaFoldDB" id="A0A1M6IZG2"/>
<proteinExistence type="predicted"/>
<accession>A0A1M6IZG2</accession>
<dbReference type="STRING" id="1122184.SAMN02745176_03453"/>
<dbReference type="InterPro" id="IPR009057">
    <property type="entry name" value="Homeodomain-like_sf"/>
</dbReference>
<keyword evidence="2" id="KW-1185">Reference proteome</keyword>
<protein>
    <submittedName>
        <fullName evidence="1">Winged helix-turn helix</fullName>
    </submittedName>
</protein>
<dbReference type="SUPFAM" id="SSF46689">
    <property type="entry name" value="Homeodomain-like"/>
    <property type="match status" value="1"/>
</dbReference>
<dbReference type="Proteomes" id="UP000184442">
    <property type="component" value="Unassembled WGS sequence"/>
</dbReference>
<evidence type="ECO:0000313" key="2">
    <source>
        <dbReference type="Proteomes" id="UP000184442"/>
    </source>
</evidence>
<sequence>MHIRYLVILNHLHGLQNVEIAKIFGLCTHTVGVYIRKYKEGGLQGLVPDPKPSAPRMLTKEQEQQLVKIITTKTPDAVGFPSRKNWDAILIKE</sequence>
<dbReference type="Pfam" id="PF13565">
    <property type="entry name" value="HTH_32"/>
    <property type="match status" value="1"/>
</dbReference>
<reference evidence="1 2" key="1">
    <citation type="submission" date="2016-11" db="EMBL/GenBank/DDBJ databases">
        <authorList>
            <person name="Jaros S."/>
            <person name="Januszkiewicz K."/>
            <person name="Wedrychowicz H."/>
        </authorList>
    </citation>
    <scope>NUCLEOTIDE SEQUENCE [LARGE SCALE GENOMIC DNA]</scope>
    <source>
        <strain evidence="1 2">DSM 19022</strain>
    </source>
</reference>